<feature type="compositionally biased region" description="Polar residues" evidence="1">
    <location>
        <begin position="79"/>
        <end position="88"/>
    </location>
</feature>
<proteinExistence type="predicted"/>
<feature type="region of interest" description="Disordered" evidence="1">
    <location>
        <begin position="1"/>
        <end position="64"/>
    </location>
</feature>
<evidence type="ECO:0000313" key="2">
    <source>
        <dbReference type="EMBL" id="KAI3406771.2"/>
    </source>
</evidence>
<organism evidence="2 3">
    <name type="scientific">Candida oxycetoniae</name>
    <dbReference type="NCBI Taxonomy" id="497107"/>
    <lineage>
        <taxon>Eukaryota</taxon>
        <taxon>Fungi</taxon>
        <taxon>Dikarya</taxon>
        <taxon>Ascomycota</taxon>
        <taxon>Saccharomycotina</taxon>
        <taxon>Pichiomycetes</taxon>
        <taxon>Debaryomycetaceae</taxon>
        <taxon>Candida/Lodderomyces clade</taxon>
        <taxon>Candida</taxon>
    </lineage>
</organism>
<name>A0AAI9T0T9_9ASCO</name>
<evidence type="ECO:0000313" key="3">
    <source>
        <dbReference type="Proteomes" id="UP001202479"/>
    </source>
</evidence>
<evidence type="ECO:0000256" key="1">
    <source>
        <dbReference type="SAM" id="MobiDB-lite"/>
    </source>
</evidence>
<dbReference type="Pfam" id="PF08700">
    <property type="entry name" value="VPS51_Exo84_N"/>
    <property type="match status" value="1"/>
</dbReference>
<dbReference type="AlphaFoldDB" id="A0AAI9T0T9"/>
<feature type="compositionally biased region" description="Low complexity" evidence="1">
    <location>
        <begin position="19"/>
        <end position="36"/>
    </location>
</feature>
<dbReference type="Proteomes" id="UP001202479">
    <property type="component" value="Unassembled WGS sequence"/>
</dbReference>
<accession>A0AAI9T0T9</accession>
<comment type="caution">
    <text evidence="2">The sequence shown here is derived from an EMBL/GenBank/DDBJ whole genome shotgun (WGS) entry which is preliminary data.</text>
</comment>
<feature type="region of interest" description="Disordered" evidence="1">
    <location>
        <begin position="79"/>
        <end position="109"/>
    </location>
</feature>
<sequence>MSSSSPALSYKKPRKDHISSSSSTPTTPILNTSSPNLSIASSTDSAVTDARHPHSVQQNTHRKISNRRKALQEFYHLQSNKQQETDAGSGTGLGTGENNSSTLKSPALRSTAAAVANSNLDHHKIDTVEDIGKFIEDSSMVEILKLRNSLQAKINSSNQRKKEIMYDNYHELIKLSKTLSKFCESKVSMSFQPECVDNLSGFKIFKQNSDSSVNDEIDFDTYMDDSIKELTGFNETRVKKMTLGGFDQVLDRLIQDAAESDTNASIIGISDINGGNDIVSHGDEEKPQVLANEIDYILGLPNMDLSEEEKERALSTIEKRLCSLGADTTLWHRINLVKLSIS</sequence>
<dbReference type="GeneID" id="73377993"/>
<gene>
    <name evidence="2" type="ORF">KGF56_000376</name>
</gene>
<evidence type="ECO:0008006" key="4">
    <source>
        <dbReference type="Google" id="ProtNLM"/>
    </source>
</evidence>
<keyword evidence="3" id="KW-1185">Reference proteome</keyword>
<protein>
    <recommendedName>
        <fullName evidence="4">Vacuolar protein sorting-associated protein 51 homolog</fullName>
    </recommendedName>
</protein>
<dbReference type="RefSeq" id="XP_049182516.1">
    <property type="nucleotide sequence ID" value="XM_049325108.1"/>
</dbReference>
<feature type="compositionally biased region" description="Polar residues" evidence="1">
    <location>
        <begin position="37"/>
        <end position="46"/>
    </location>
</feature>
<reference evidence="2" key="1">
    <citation type="journal article" date="2022" name="DNA Res.">
        <title>Genome analysis of five recently described species of the CUG-Ser clade uncovers Candida theae as a new hybrid lineage with pathogenic potential in the Candida parapsilosis species complex.</title>
        <authorList>
            <person name="Mixao V."/>
            <person name="Del Olmo V."/>
            <person name="Hegedusova E."/>
            <person name="Saus E."/>
            <person name="Pryszcz L."/>
            <person name="Cillingova A."/>
            <person name="Nosek J."/>
            <person name="Gabaldon T."/>
        </authorList>
    </citation>
    <scope>NUCLEOTIDE SEQUENCE</scope>
    <source>
        <strain evidence="2">CBS 10844</strain>
    </source>
</reference>
<dbReference type="EMBL" id="JAHUZD010000021">
    <property type="protein sequence ID" value="KAI3406771.2"/>
    <property type="molecule type" value="Genomic_DNA"/>
</dbReference>